<dbReference type="PROSITE" id="PS00893">
    <property type="entry name" value="NUDIX_BOX"/>
    <property type="match status" value="1"/>
</dbReference>
<dbReference type="InterPro" id="IPR000086">
    <property type="entry name" value="NUDIX_hydrolase_dom"/>
</dbReference>
<dbReference type="AlphaFoldDB" id="A0A2M7H473"/>
<dbReference type="Proteomes" id="UP000230292">
    <property type="component" value="Unassembled WGS sequence"/>
</dbReference>
<dbReference type="PANTHER" id="PTHR11839:SF18">
    <property type="entry name" value="NUDIX HYDROLASE DOMAIN-CONTAINING PROTEIN"/>
    <property type="match status" value="1"/>
</dbReference>
<evidence type="ECO:0000256" key="3">
    <source>
        <dbReference type="RuleBase" id="RU003476"/>
    </source>
</evidence>
<accession>A0A2M7H473</accession>
<dbReference type="EMBL" id="PFGC01000029">
    <property type="protein sequence ID" value="PIW37030.1"/>
    <property type="molecule type" value="Genomic_DNA"/>
</dbReference>
<keyword evidence="2 3" id="KW-0378">Hydrolase</keyword>
<dbReference type="GO" id="GO:0006753">
    <property type="term" value="P:nucleoside phosphate metabolic process"/>
    <property type="evidence" value="ECO:0007669"/>
    <property type="project" value="TreeGrafter"/>
</dbReference>
<dbReference type="InterPro" id="IPR015797">
    <property type="entry name" value="NUDIX_hydrolase-like_dom_sf"/>
</dbReference>
<proteinExistence type="inferred from homology"/>
<comment type="cofactor">
    <cofactor evidence="1">
        <name>Mg(2+)</name>
        <dbReference type="ChEBI" id="CHEBI:18420"/>
    </cofactor>
</comment>
<comment type="caution">
    <text evidence="5">The sequence shown here is derived from an EMBL/GenBank/DDBJ whole genome shotgun (WGS) entry which is preliminary data.</text>
</comment>
<dbReference type="PANTHER" id="PTHR11839">
    <property type="entry name" value="UDP/ADP-SUGAR PYROPHOSPHATASE"/>
    <property type="match status" value="1"/>
</dbReference>
<evidence type="ECO:0000313" key="6">
    <source>
        <dbReference type="Proteomes" id="UP000230292"/>
    </source>
</evidence>
<protein>
    <recommendedName>
        <fullName evidence="4">Nudix hydrolase domain-containing protein</fullName>
    </recommendedName>
</protein>
<reference evidence="5 6" key="1">
    <citation type="submission" date="2017-09" db="EMBL/GenBank/DDBJ databases">
        <title>Depth-based differentiation of microbial function through sediment-hosted aquifers and enrichment of novel symbionts in the deep terrestrial subsurface.</title>
        <authorList>
            <person name="Probst A.J."/>
            <person name="Ladd B."/>
            <person name="Jarett J.K."/>
            <person name="Geller-Mcgrath D.E."/>
            <person name="Sieber C.M."/>
            <person name="Emerson J.B."/>
            <person name="Anantharaman K."/>
            <person name="Thomas B.C."/>
            <person name="Malmstrom R."/>
            <person name="Stieglmeier M."/>
            <person name="Klingl A."/>
            <person name="Woyke T."/>
            <person name="Ryan C.M."/>
            <person name="Banfield J.F."/>
        </authorList>
    </citation>
    <scope>NUCLEOTIDE SEQUENCE [LARGE SCALE GENOMIC DNA]</scope>
    <source>
        <strain evidence="5">CG15_BIG_FIL_POST_REV_8_21_14_020_45_12</strain>
    </source>
</reference>
<dbReference type="CDD" id="cd03424">
    <property type="entry name" value="NUDIX_ADPRase_Nudt5_UGPPase_Nudt14"/>
    <property type="match status" value="1"/>
</dbReference>
<evidence type="ECO:0000259" key="4">
    <source>
        <dbReference type="PROSITE" id="PS51462"/>
    </source>
</evidence>
<organism evidence="5 6">
    <name type="scientific">Candidatus Kerfeldbacteria bacterium CG15_BIG_FIL_POST_REV_8_21_14_020_45_12</name>
    <dbReference type="NCBI Taxonomy" id="2014247"/>
    <lineage>
        <taxon>Bacteria</taxon>
        <taxon>Candidatus Kerfeldiibacteriota</taxon>
    </lineage>
</organism>
<evidence type="ECO:0000313" key="5">
    <source>
        <dbReference type="EMBL" id="PIW37030.1"/>
    </source>
</evidence>
<dbReference type="SUPFAM" id="SSF55811">
    <property type="entry name" value="Nudix"/>
    <property type="match status" value="1"/>
</dbReference>
<name>A0A2M7H473_9BACT</name>
<dbReference type="Pfam" id="PF00293">
    <property type="entry name" value="NUDIX"/>
    <property type="match status" value="1"/>
</dbReference>
<comment type="similarity">
    <text evidence="3">Belongs to the Nudix hydrolase family.</text>
</comment>
<dbReference type="InterPro" id="IPR020084">
    <property type="entry name" value="NUDIX_hydrolase_CS"/>
</dbReference>
<evidence type="ECO:0000256" key="2">
    <source>
        <dbReference type="ARBA" id="ARBA00022801"/>
    </source>
</evidence>
<dbReference type="InterPro" id="IPR020476">
    <property type="entry name" value="Nudix_hydrolase"/>
</dbReference>
<feature type="domain" description="Nudix hydrolase" evidence="4">
    <location>
        <begin position="45"/>
        <end position="174"/>
    </location>
</feature>
<sequence length="188" mass="21369">MNQQQPEPWKVLSSSYPLKTPWLNIRQDECQLPDGSVIDDYYVMEQGDVSGVFAITEDRQVVLNLQYKHGIREVVREIPAGMIDAGETPEQAARRELEEETGYVATNLLLVSTLIASPTTVTNRFFVYLATDVKLTGKKDSHPREVITNELVSVDEIWKYVEEGKISVLWSVAAIALCLEKYKSYDRK</sequence>
<dbReference type="GO" id="GO:0016462">
    <property type="term" value="F:pyrophosphatase activity"/>
    <property type="evidence" value="ECO:0007669"/>
    <property type="project" value="UniProtKB-ARBA"/>
</dbReference>
<dbReference type="GO" id="GO:0019693">
    <property type="term" value="P:ribose phosphate metabolic process"/>
    <property type="evidence" value="ECO:0007669"/>
    <property type="project" value="TreeGrafter"/>
</dbReference>
<dbReference type="PRINTS" id="PR00502">
    <property type="entry name" value="NUDIXFAMILY"/>
</dbReference>
<gene>
    <name evidence="5" type="ORF">COW24_02265</name>
</gene>
<evidence type="ECO:0000256" key="1">
    <source>
        <dbReference type="ARBA" id="ARBA00001946"/>
    </source>
</evidence>
<dbReference type="Gene3D" id="3.90.79.10">
    <property type="entry name" value="Nucleoside Triphosphate Pyrophosphohydrolase"/>
    <property type="match status" value="1"/>
</dbReference>
<dbReference type="PROSITE" id="PS51462">
    <property type="entry name" value="NUDIX"/>
    <property type="match status" value="1"/>
</dbReference>